<dbReference type="Proteomes" id="UP001054252">
    <property type="component" value="Unassembled WGS sequence"/>
</dbReference>
<evidence type="ECO:0000313" key="2">
    <source>
        <dbReference type="EMBL" id="GKU91869.1"/>
    </source>
</evidence>
<comment type="caution">
    <text evidence="2">The sequence shown here is derived from an EMBL/GenBank/DDBJ whole genome shotgun (WGS) entry which is preliminary data.</text>
</comment>
<name>A0AAV5I3B9_9ROSI</name>
<proteinExistence type="predicted"/>
<reference evidence="2 3" key="1">
    <citation type="journal article" date="2021" name="Commun. Biol.">
        <title>The genome of Shorea leprosula (Dipterocarpaceae) highlights the ecological relevance of drought in aseasonal tropical rainforests.</title>
        <authorList>
            <person name="Ng K.K.S."/>
            <person name="Kobayashi M.J."/>
            <person name="Fawcett J.A."/>
            <person name="Hatakeyama M."/>
            <person name="Paape T."/>
            <person name="Ng C.H."/>
            <person name="Ang C.C."/>
            <person name="Tnah L.H."/>
            <person name="Lee C.T."/>
            <person name="Nishiyama T."/>
            <person name="Sese J."/>
            <person name="O'Brien M.J."/>
            <person name="Copetti D."/>
            <person name="Mohd Noor M.I."/>
            <person name="Ong R.C."/>
            <person name="Putra M."/>
            <person name="Sireger I.Z."/>
            <person name="Indrioko S."/>
            <person name="Kosugi Y."/>
            <person name="Izuno A."/>
            <person name="Isagi Y."/>
            <person name="Lee S.L."/>
            <person name="Shimizu K.K."/>
        </authorList>
    </citation>
    <scope>NUCLEOTIDE SEQUENCE [LARGE SCALE GENOMIC DNA]</scope>
    <source>
        <strain evidence="2">214</strain>
    </source>
</reference>
<evidence type="ECO:0000256" key="1">
    <source>
        <dbReference type="SAM" id="MobiDB-lite"/>
    </source>
</evidence>
<evidence type="ECO:0000313" key="3">
    <source>
        <dbReference type="Proteomes" id="UP001054252"/>
    </source>
</evidence>
<sequence>MQSQQQQQSSPWPFSRTQIGFCIWVLLENPIWDLLNRSRRKEEKEEEGRRGKEEQKERRKRGKKEEG</sequence>
<protein>
    <submittedName>
        <fullName evidence="2">Uncharacterized protein</fullName>
    </submittedName>
</protein>
<organism evidence="2 3">
    <name type="scientific">Rubroshorea leprosula</name>
    <dbReference type="NCBI Taxonomy" id="152421"/>
    <lineage>
        <taxon>Eukaryota</taxon>
        <taxon>Viridiplantae</taxon>
        <taxon>Streptophyta</taxon>
        <taxon>Embryophyta</taxon>
        <taxon>Tracheophyta</taxon>
        <taxon>Spermatophyta</taxon>
        <taxon>Magnoliopsida</taxon>
        <taxon>eudicotyledons</taxon>
        <taxon>Gunneridae</taxon>
        <taxon>Pentapetalae</taxon>
        <taxon>rosids</taxon>
        <taxon>malvids</taxon>
        <taxon>Malvales</taxon>
        <taxon>Dipterocarpaceae</taxon>
        <taxon>Rubroshorea</taxon>
    </lineage>
</organism>
<keyword evidence="3" id="KW-1185">Reference proteome</keyword>
<feature type="region of interest" description="Disordered" evidence="1">
    <location>
        <begin position="38"/>
        <end position="67"/>
    </location>
</feature>
<gene>
    <name evidence="2" type="ORF">SLEP1_g5683</name>
</gene>
<dbReference type="AlphaFoldDB" id="A0AAV5I3B9"/>
<dbReference type="EMBL" id="BPVZ01000005">
    <property type="protein sequence ID" value="GKU91869.1"/>
    <property type="molecule type" value="Genomic_DNA"/>
</dbReference>
<feature type="compositionally biased region" description="Basic and acidic residues" evidence="1">
    <location>
        <begin position="40"/>
        <end position="67"/>
    </location>
</feature>
<accession>A0AAV5I3B9</accession>